<evidence type="ECO:0000256" key="43">
    <source>
        <dbReference type="SAM" id="SignalP"/>
    </source>
</evidence>
<comment type="catalytic activity">
    <reaction evidence="32">
        <text>a 14alpha-methyl steroid + reduced [NADPH--hemoprotein reductase] + O2 = a 14alpha-hydroxymethyl steroid + oxidized [NADPH--hemoprotein reductase] + H2O + H(+)</text>
        <dbReference type="Rhea" id="RHEA:68060"/>
        <dbReference type="Rhea" id="RHEA-COMP:11964"/>
        <dbReference type="Rhea" id="RHEA-COMP:11965"/>
        <dbReference type="ChEBI" id="CHEBI:15377"/>
        <dbReference type="ChEBI" id="CHEBI:15378"/>
        <dbReference type="ChEBI" id="CHEBI:15379"/>
        <dbReference type="ChEBI" id="CHEBI:57618"/>
        <dbReference type="ChEBI" id="CHEBI:58210"/>
        <dbReference type="ChEBI" id="CHEBI:138029"/>
        <dbReference type="ChEBI" id="CHEBI:176901"/>
    </reaction>
    <physiologicalReaction direction="left-to-right" evidence="32">
        <dbReference type="Rhea" id="RHEA:68061"/>
    </physiologicalReaction>
</comment>
<name>A0A3M0KV09_HIRRU</name>
<sequence length="672" mass="75973">MELAVLLAALLGLLIVKALLFQPRNPSSPPCIRSWIPWFGAAFQFGKAPLEFIEQARKKHGPVFTIFALGKRFTFVTEEEGTETFFKSEDLNFEQAVQQAVKNAVSVPAEAFYQNHGNLYSMMKGKMSPSNLHMFSGTLCKELHEHMAHLATEGTGDLNDLVRHVMYPAVVNTLFGKGICPTGPGEIKEFEEHFHKYDEDFEYASQMPECFLRNWSKSKKWLLKLFEKVVLDAERTNPSETASKTLLQHLLDNLQGKHLAANYGLLMLWAAQANAVPVAFWTLAFILSNPAIYKKVMEDLASVFGKAGKDNLEVSEEDLKKIPFIKWCTLEAIRLRSPGAITKKVINPVRIKNFTIPAGDMLMLSPYWLHRNPKYFPDPEMFKPDRWKEANLEKNAFLDSFVAFGGGKHQCPGRWFAIMEIQLFVVLFLYKYEFVLLDVVPKESPLHLVGTQQPMAPLQLSCKLSLHFPSGFPDFQAAKYLKSLKLECNIARNIAKENLSDNSYCMQVFLTIPSGMRGDSYFFGMRGLGHYGCIPEDGGQFLLYSINGDNGLKRCFAEEDFHEIIDFNDLPNSLFACNVHQSVFEDEDSKEESEEGILSPVKSNDGTCREPEFGFSFSEGEEFWQLEAMSFARKDTGLGFLLDGTLRPHHSEPEELGTLGSEDEFAIRLQGS</sequence>
<comment type="catalytic activity">
    <reaction evidence="24">
        <text>a 14alpha-hydroxymethyl steroid + reduced [NADPH--hemoprotein reductase] + O2 = a 14alpha-formyl steroid + oxidized [NADPH--hemoprotein reductase] + 2 H2O + H(+)</text>
        <dbReference type="Rhea" id="RHEA:68064"/>
        <dbReference type="Rhea" id="RHEA-COMP:11964"/>
        <dbReference type="Rhea" id="RHEA-COMP:11965"/>
        <dbReference type="ChEBI" id="CHEBI:15377"/>
        <dbReference type="ChEBI" id="CHEBI:15378"/>
        <dbReference type="ChEBI" id="CHEBI:15379"/>
        <dbReference type="ChEBI" id="CHEBI:57618"/>
        <dbReference type="ChEBI" id="CHEBI:58210"/>
        <dbReference type="ChEBI" id="CHEBI:176901"/>
        <dbReference type="ChEBI" id="CHEBI:176902"/>
    </reaction>
    <physiologicalReaction direction="left-to-right" evidence="24">
        <dbReference type="Rhea" id="RHEA:68065"/>
    </physiologicalReaction>
</comment>
<keyword evidence="9 41" id="KW-0479">Metal-binding</keyword>
<evidence type="ECO:0000256" key="30">
    <source>
        <dbReference type="ARBA" id="ARBA00048736"/>
    </source>
</evidence>
<dbReference type="PANTHER" id="PTHR24304:SF2">
    <property type="entry name" value="24-HYDROXYCHOLESTEROL 7-ALPHA-HYDROXYLASE"/>
    <property type="match status" value="1"/>
</dbReference>
<comment type="catalytic activity">
    <reaction evidence="34">
        <text>a 14alpha-formyl steroid + reduced [NADPH--hemoprotein reductase] + O2 = a Delta(14) steroid + formate + oxidized [NADPH--hemoprotein reductase] + H2O + 2 H(+)</text>
        <dbReference type="Rhea" id="RHEA:68068"/>
        <dbReference type="Rhea" id="RHEA-COMP:11964"/>
        <dbReference type="Rhea" id="RHEA-COMP:11965"/>
        <dbReference type="ChEBI" id="CHEBI:15377"/>
        <dbReference type="ChEBI" id="CHEBI:15378"/>
        <dbReference type="ChEBI" id="CHEBI:15379"/>
        <dbReference type="ChEBI" id="CHEBI:15740"/>
        <dbReference type="ChEBI" id="CHEBI:57618"/>
        <dbReference type="ChEBI" id="CHEBI:58210"/>
        <dbReference type="ChEBI" id="CHEBI:138031"/>
        <dbReference type="ChEBI" id="CHEBI:176902"/>
    </reaction>
    <physiologicalReaction direction="left-to-right" evidence="34">
        <dbReference type="Rhea" id="RHEA:68069"/>
    </physiologicalReaction>
</comment>
<evidence type="ECO:0000256" key="33">
    <source>
        <dbReference type="ARBA" id="ARBA00049163"/>
    </source>
</evidence>
<dbReference type="CDD" id="cd20635">
    <property type="entry name" value="CYP39A1"/>
    <property type="match status" value="1"/>
</dbReference>
<accession>A0A3M0KV09</accession>
<evidence type="ECO:0000256" key="31">
    <source>
        <dbReference type="ARBA" id="ARBA00048839"/>
    </source>
</evidence>
<feature type="chain" id="PRO_5018323679" description="24-hydroxycholesterol 7-alpha-hydroxylase" evidence="43">
    <location>
        <begin position="19"/>
        <end position="672"/>
    </location>
</feature>
<evidence type="ECO:0000256" key="27">
    <source>
        <dbReference type="ARBA" id="ARBA00047983"/>
    </source>
</evidence>
<feature type="binding site" description="axial binding residue" evidence="41">
    <location>
        <position position="411"/>
    </location>
    <ligand>
        <name>heme</name>
        <dbReference type="ChEBI" id="CHEBI:30413"/>
    </ligand>
    <ligandPart>
        <name>Fe</name>
        <dbReference type="ChEBI" id="CHEBI:18248"/>
    </ligandPart>
</feature>
<comment type="catalytic activity">
    <reaction evidence="27">
        <text>24,25-dihydrolanosterol + reduced [NADPH--hemoprotein reductase] + O2 = 32-hydroxy-24,25-dihydrolanosterol + oxidized [NADPH--hemoprotein reductase] + H2O + H(+)</text>
        <dbReference type="Rhea" id="RHEA:75079"/>
        <dbReference type="Rhea" id="RHEA-COMP:11964"/>
        <dbReference type="Rhea" id="RHEA-COMP:11965"/>
        <dbReference type="ChEBI" id="CHEBI:15377"/>
        <dbReference type="ChEBI" id="CHEBI:15378"/>
        <dbReference type="ChEBI" id="CHEBI:15379"/>
        <dbReference type="ChEBI" id="CHEBI:28113"/>
        <dbReference type="ChEBI" id="CHEBI:57618"/>
        <dbReference type="ChEBI" id="CHEBI:58210"/>
        <dbReference type="ChEBI" id="CHEBI:87057"/>
    </reaction>
    <physiologicalReaction direction="left-to-right" evidence="27">
        <dbReference type="Rhea" id="RHEA:75080"/>
    </physiologicalReaction>
</comment>
<comment type="cofactor">
    <cofactor evidence="1 41">
        <name>heme</name>
        <dbReference type="ChEBI" id="CHEBI:30413"/>
    </cofactor>
</comment>
<dbReference type="EMBL" id="QRBI01000099">
    <property type="protein sequence ID" value="RMC17119.1"/>
    <property type="molecule type" value="Genomic_DNA"/>
</dbReference>
<evidence type="ECO:0000256" key="20">
    <source>
        <dbReference type="ARBA" id="ARBA00037887"/>
    </source>
</evidence>
<keyword evidence="16" id="KW-0443">Lipid metabolism</keyword>
<dbReference type="GO" id="GO:0007586">
    <property type="term" value="P:digestion"/>
    <property type="evidence" value="ECO:0007669"/>
    <property type="project" value="UniProtKB-ARBA"/>
</dbReference>
<evidence type="ECO:0000256" key="4">
    <source>
        <dbReference type="ARBA" id="ARBA00004860"/>
    </source>
</evidence>
<dbReference type="GO" id="GO:0008203">
    <property type="term" value="P:cholesterol metabolic process"/>
    <property type="evidence" value="ECO:0007669"/>
    <property type="project" value="UniProtKB-KW"/>
</dbReference>
<evidence type="ECO:0000256" key="29">
    <source>
        <dbReference type="ARBA" id="ARBA00048479"/>
    </source>
</evidence>
<gene>
    <name evidence="44" type="ORF">DUI87_05696</name>
</gene>
<dbReference type="InterPro" id="IPR001128">
    <property type="entry name" value="Cyt_P450"/>
</dbReference>
<evidence type="ECO:0000256" key="21">
    <source>
        <dbReference type="ARBA" id="ARBA00038974"/>
    </source>
</evidence>
<evidence type="ECO:0000256" key="16">
    <source>
        <dbReference type="ARBA" id="ARBA00023098"/>
    </source>
</evidence>
<dbReference type="GO" id="GO:0020037">
    <property type="term" value="F:heme binding"/>
    <property type="evidence" value="ECO:0007669"/>
    <property type="project" value="InterPro"/>
</dbReference>
<comment type="catalytic activity">
    <reaction evidence="23">
        <text>32-hydroxylanosterol + reduced [NADPH--hemoprotein reductase] + O2 = 32-oxolanosterol + oxidized [NADPH--hemoprotein reductase] + 2 H2O + H(+)</text>
        <dbReference type="Rhea" id="RHEA:75107"/>
        <dbReference type="Rhea" id="RHEA-COMP:11964"/>
        <dbReference type="Rhea" id="RHEA-COMP:11965"/>
        <dbReference type="ChEBI" id="CHEBI:15377"/>
        <dbReference type="ChEBI" id="CHEBI:15378"/>
        <dbReference type="ChEBI" id="CHEBI:15379"/>
        <dbReference type="ChEBI" id="CHEBI:57618"/>
        <dbReference type="ChEBI" id="CHEBI:58210"/>
        <dbReference type="ChEBI" id="CHEBI:166681"/>
        <dbReference type="ChEBI" id="CHEBI:166806"/>
    </reaction>
    <physiologicalReaction direction="left-to-right" evidence="23">
        <dbReference type="Rhea" id="RHEA:75108"/>
    </physiologicalReaction>
</comment>
<comment type="catalytic activity">
    <reaction evidence="26">
        <text>a 14alpha-methyl steroid + 3 reduced [NADPH--hemoprotein reductase] + 3 O2 = a Delta(14) steroid + formate + 3 oxidized [NADPH--hemoprotein reductase] + 4 H2O + 4 H(+)</text>
        <dbReference type="Rhea" id="RHEA:54028"/>
        <dbReference type="Rhea" id="RHEA-COMP:11964"/>
        <dbReference type="Rhea" id="RHEA-COMP:11965"/>
        <dbReference type="ChEBI" id="CHEBI:15377"/>
        <dbReference type="ChEBI" id="CHEBI:15378"/>
        <dbReference type="ChEBI" id="CHEBI:15379"/>
        <dbReference type="ChEBI" id="CHEBI:15740"/>
        <dbReference type="ChEBI" id="CHEBI:57618"/>
        <dbReference type="ChEBI" id="CHEBI:58210"/>
        <dbReference type="ChEBI" id="CHEBI:138029"/>
        <dbReference type="ChEBI" id="CHEBI:138031"/>
        <dbReference type="EC" id="1.14.14.154"/>
    </reaction>
    <physiologicalReaction direction="left-to-right" evidence="26">
        <dbReference type="Rhea" id="RHEA:54029"/>
    </physiologicalReaction>
</comment>
<evidence type="ECO:0000256" key="6">
    <source>
        <dbReference type="ARBA" id="ARBA00022548"/>
    </source>
</evidence>
<dbReference type="InterPro" id="IPR036396">
    <property type="entry name" value="Cyt_P450_sf"/>
</dbReference>
<dbReference type="PRINTS" id="PR00465">
    <property type="entry name" value="EP450IV"/>
</dbReference>
<dbReference type="InterPro" id="IPR050529">
    <property type="entry name" value="CYP450_sterol_14alpha_dmase"/>
</dbReference>
<evidence type="ECO:0000256" key="15">
    <source>
        <dbReference type="ARBA" id="ARBA00023033"/>
    </source>
</evidence>
<dbReference type="GO" id="GO:0008398">
    <property type="term" value="F:sterol 14-demethylase activity"/>
    <property type="evidence" value="ECO:0007669"/>
    <property type="project" value="UniProtKB-EC"/>
</dbReference>
<keyword evidence="15 42" id="KW-0503">Monooxygenase</keyword>
<dbReference type="InterPro" id="IPR002403">
    <property type="entry name" value="Cyt_P450_E_grp-IV"/>
</dbReference>
<comment type="similarity">
    <text evidence="5 42">Belongs to the cytochrome P450 family.</text>
</comment>
<evidence type="ECO:0000256" key="34">
    <source>
        <dbReference type="ARBA" id="ARBA00049450"/>
    </source>
</evidence>
<dbReference type="EC" id="1.14.14.154" evidence="21"/>
<dbReference type="AlphaFoldDB" id="A0A3M0KV09"/>
<evidence type="ECO:0000256" key="39">
    <source>
        <dbReference type="ARBA" id="ARBA00077814"/>
    </source>
</evidence>
<evidence type="ECO:0000256" key="7">
    <source>
        <dbReference type="ARBA" id="ARBA00022617"/>
    </source>
</evidence>
<dbReference type="GO" id="GO:0006699">
    <property type="term" value="P:bile acid biosynthetic process"/>
    <property type="evidence" value="ECO:0007669"/>
    <property type="project" value="UniProtKB-ARBA"/>
</dbReference>
<evidence type="ECO:0000256" key="5">
    <source>
        <dbReference type="ARBA" id="ARBA00010617"/>
    </source>
</evidence>
<comment type="catalytic activity">
    <reaction evidence="31">
        <text>24,25-dihydrolanosterol + 3 reduced [NADPH--hemoprotein reductase] + 3 O2 = 4,4-dimethyl-8,14-cholestadien-3beta-ol + formate + 3 oxidized [NADPH--hemoprotein reductase] + 4 H2O + 4 H(+)</text>
        <dbReference type="Rhea" id="RHEA:45960"/>
        <dbReference type="Rhea" id="RHEA-COMP:11964"/>
        <dbReference type="Rhea" id="RHEA-COMP:11965"/>
        <dbReference type="ChEBI" id="CHEBI:15377"/>
        <dbReference type="ChEBI" id="CHEBI:15378"/>
        <dbReference type="ChEBI" id="CHEBI:15379"/>
        <dbReference type="ChEBI" id="CHEBI:15740"/>
        <dbReference type="ChEBI" id="CHEBI:28113"/>
        <dbReference type="ChEBI" id="CHEBI:57618"/>
        <dbReference type="ChEBI" id="CHEBI:58210"/>
        <dbReference type="ChEBI" id="CHEBI:78904"/>
    </reaction>
    <physiologicalReaction direction="left-to-right" evidence="31">
        <dbReference type="Rhea" id="RHEA:45961"/>
    </physiologicalReaction>
</comment>
<keyword evidence="6" id="KW-0153">Cholesterol metabolism</keyword>
<dbReference type="PANTHER" id="PTHR24304">
    <property type="entry name" value="CYTOCHROME P450 FAMILY 7"/>
    <property type="match status" value="1"/>
</dbReference>
<evidence type="ECO:0000256" key="2">
    <source>
        <dbReference type="ARBA" id="ARBA00004154"/>
    </source>
</evidence>
<evidence type="ECO:0000256" key="13">
    <source>
        <dbReference type="ARBA" id="ARBA00023002"/>
    </source>
</evidence>
<evidence type="ECO:0000256" key="32">
    <source>
        <dbReference type="ARBA" id="ARBA00048866"/>
    </source>
</evidence>
<evidence type="ECO:0000256" key="40">
    <source>
        <dbReference type="ARBA" id="ARBA00078877"/>
    </source>
</evidence>
<keyword evidence="43" id="KW-0732">Signal</keyword>
<comment type="catalytic activity">
    <reaction evidence="33">
        <text>lanosterol + reduced [NADPH--hemoprotein reductase] + O2 = 32-hydroxylanosterol + oxidized [NADPH--hemoprotein reductase] + H2O + H(+)</text>
        <dbReference type="Rhea" id="RHEA:75103"/>
        <dbReference type="Rhea" id="RHEA-COMP:11964"/>
        <dbReference type="Rhea" id="RHEA-COMP:11965"/>
        <dbReference type="ChEBI" id="CHEBI:15377"/>
        <dbReference type="ChEBI" id="CHEBI:15378"/>
        <dbReference type="ChEBI" id="CHEBI:15379"/>
        <dbReference type="ChEBI" id="CHEBI:16521"/>
        <dbReference type="ChEBI" id="CHEBI:57618"/>
        <dbReference type="ChEBI" id="CHEBI:58210"/>
        <dbReference type="ChEBI" id="CHEBI:166806"/>
    </reaction>
    <physiologicalReaction direction="left-to-right" evidence="33">
        <dbReference type="Rhea" id="RHEA:75104"/>
    </physiologicalReaction>
</comment>
<evidence type="ECO:0000256" key="8">
    <source>
        <dbReference type="ARBA" id="ARBA00022692"/>
    </source>
</evidence>
<dbReference type="STRING" id="333673.A0A3M0KV09"/>
<evidence type="ECO:0000256" key="1">
    <source>
        <dbReference type="ARBA" id="ARBA00001971"/>
    </source>
</evidence>
<comment type="pathway">
    <text evidence="20">Steroid biosynthesis; zymosterol biosynthesis; zymosterol from lanosterol: step 1/6.</text>
</comment>
<keyword evidence="10" id="KW-0256">Endoplasmic reticulum</keyword>
<evidence type="ECO:0000256" key="23">
    <source>
        <dbReference type="ARBA" id="ARBA00047379"/>
    </source>
</evidence>
<comment type="pathway">
    <text evidence="35">Steroid metabolism; cholesterol degradation.</text>
</comment>
<dbReference type="GO" id="GO:0042632">
    <property type="term" value="P:cholesterol homeostasis"/>
    <property type="evidence" value="ECO:0007669"/>
    <property type="project" value="TreeGrafter"/>
</dbReference>
<keyword evidence="14 41" id="KW-0408">Iron</keyword>
<evidence type="ECO:0000256" key="10">
    <source>
        <dbReference type="ARBA" id="ARBA00022824"/>
    </source>
</evidence>
<comment type="catalytic activity">
    <reaction evidence="29">
        <text>32-oxolanosterol + reduced [NADPH--hemoprotein reductase] + O2 = 4,4-dimethyl-5alpha-cholesta-8,14,24-trien-3beta-ol + formate + oxidized [NADPH--hemoprotein reductase] + H2O + 2 H(+)</text>
        <dbReference type="Rhea" id="RHEA:75111"/>
        <dbReference type="Rhea" id="RHEA-COMP:11964"/>
        <dbReference type="Rhea" id="RHEA-COMP:11965"/>
        <dbReference type="ChEBI" id="CHEBI:15377"/>
        <dbReference type="ChEBI" id="CHEBI:15378"/>
        <dbReference type="ChEBI" id="CHEBI:15379"/>
        <dbReference type="ChEBI" id="CHEBI:15740"/>
        <dbReference type="ChEBI" id="CHEBI:17813"/>
        <dbReference type="ChEBI" id="CHEBI:57618"/>
        <dbReference type="ChEBI" id="CHEBI:58210"/>
        <dbReference type="ChEBI" id="CHEBI:166681"/>
    </reaction>
    <physiologicalReaction direction="left-to-right" evidence="29">
        <dbReference type="Rhea" id="RHEA:75112"/>
    </physiologicalReaction>
</comment>
<dbReference type="EC" id="1.14.14.26" evidence="37"/>
<feature type="signal peptide" evidence="43">
    <location>
        <begin position="1"/>
        <end position="18"/>
    </location>
</feature>
<evidence type="ECO:0000256" key="42">
    <source>
        <dbReference type="RuleBase" id="RU000461"/>
    </source>
</evidence>
<keyword evidence="19" id="KW-0753">Steroid metabolism</keyword>
<evidence type="ECO:0000256" key="17">
    <source>
        <dbReference type="ARBA" id="ARBA00023136"/>
    </source>
</evidence>
<evidence type="ECO:0000256" key="3">
    <source>
        <dbReference type="ARBA" id="ARBA00004477"/>
    </source>
</evidence>
<dbReference type="GO" id="GO:0033782">
    <property type="term" value="F:24S-hydroxycholesterol 7-alpha-hydroxylase activity"/>
    <property type="evidence" value="ECO:0007669"/>
    <property type="project" value="UniProtKB-EC"/>
</dbReference>
<comment type="pathway">
    <text evidence="4">Lipid metabolism; bile acid biosynthesis.</text>
</comment>
<keyword evidence="17" id="KW-0472">Membrane</keyword>
<evidence type="ECO:0000256" key="25">
    <source>
        <dbReference type="ARBA" id="ARBA00047670"/>
    </source>
</evidence>
<dbReference type="GO" id="GO:0005506">
    <property type="term" value="F:iron ion binding"/>
    <property type="evidence" value="ECO:0007669"/>
    <property type="project" value="InterPro"/>
</dbReference>
<dbReference type="SUPFAM" id="SSF48264">
    <property type="entry name" value="Cytochrome P450"/>
    <property type="match status" value="1"/>
</dbReference>
<evidence type="ECO:0000256" key="36">
    <source>
        <dbReference type="ARBA" id="ARBA00056715"/>
    </source>
</evidence>
<evidence type="ECO:0000256" key="22">
    <source>
        <dbReference type="ARBA" id="ARBA00041158"/>
    </source>
</evidence>
<dbReference type="InterPro" id="IPR017972">
    <property type="entry name" value="Cyt_P450_CS"/>
</dbReference>
<keyword evidence="8" id="KW-0812">Transmembrane</keyword>
<dbReference type="Pfam" id="PF00067">
    <property type="entry name" value="p450"/>
    <property type="match status" value="1"/>
</dbReference>
<evidence type="ECO:0000256" key="19">
    <source>
        <dbReference type="ARBA" id="ARBA00023221"/>
    </source>
</evidence>
<comment type="catalytic activity">
    <reaction evidence="28">
        <text>32-oxo-24,25-dihydrolanosterol + reduced [NADPH--hemoprotein reductase] + O2 = 4,4-dimethyl-8,14-cholestadien-3beta-ol + formate + oxidized [NADPH--hemoprotein reductase] + H2O + 2 H(+)</text>
        <dbReference type="Rhea" id="RHEA:75083"/>
        <dbReference type="Rhea" id="RHEA-COMP:11964"/>
        <dbReference type="Rhea" id="RHEA-COMP:11965"/>
        <dbReference type="ChEBI" id="CHEBI:15377"/>
        <dbReference type="ChEBI" id="CHEBI:15378"/>
        <dbReference type="ChEBI" id="CHEBI:15379"/>
        <dbReference type="ChEBI" id="CHEBI:15740"/>
        <dbReference type="ChEBI" id="CHEBI:57618"/>
        <dbReference type="ChEBI" id="CHEBI:58210"/>
        <dbReference type="ChEBI" id="CHEBI:78904"/>
        <dbReference type="ChEBI" id="CHEBI:87060"/>
    </reaction>
    <physiologicalReaction direction="left-to-right" evidence="28">
        <dbReference type="Rhea" id="RHEA:75084"/>
    </physiologicalReaction>
</comment>
<evidence type="ECO:0000313" key="45">
    <source>
        <dbReference type="Proteomes" id="UP000269221"/>
    </source>
</evidence>
<dbReference type="FunFam" id="1.10.630.10:FF:000060">
    <property type="entry name" value="Cytochrome P450 family 39 subfamily A member 1"/>
    <property type="match status" value="1"/>
</dbReference>
<comment type="subcellular location">
    <subcellularLocation>
        <location evidence="3">Endoplasmic reticulum membrane</location>
        <topology evidence="3">Multi-pass membrane protein</topology>
    </subcellularLocation>
    <subcellularLocation>
        <location evidence="2">Microsome membrane</location>
        <topology evidence="2">Multi-pass membrane protein</topology>
    </subcellularLocation>
</comment>
<keyword evidence="18" id="KW-1207">Sterol metabolism</keyword>
<evidence type="ECO:0000256" key="35">
    <source>
        <dbReference type="ARBA" id="ARBA00049645"/>
    </source>
</evidence>
<evidence type="ECO:0000256" key="18">
    <source>
        <dbReference type="ARBA" id="ARBA00023166"/>
    </source>
</evidence>
<evidence type="ECO:0000256" key="26">
    <source>
        <dbReference type="ARBA" id="ARBA00047702"/>
    </source>
</evidence>
<reference evidence="44 45" key="1">
    <citation type="submission" date="2018-07" db="EMBL/GenBank/DDBJ databases">
        <title>A high quality draft genome assembly of the barn swallow (H. rustica rustica).</title>
        <authorList>
            <person name="Formenti G."/>
            <person name="Chiara M."/>
            <person name="Poveda L."/>
            <person name="Francoijs K.-J."/>
            <person name="Bonisoli-Alquati A."/>
            <person name="Canova L."/>
            <person name="Gianfranceschi L."/>
            <person name="Horner D.S."/>
            <person name="Saino N."/>
        </authorList>
    </citation>
    <scope>NUCLEOTIDE SEQUENCE [LARGE SCALE GENOMIC DNA]</scope>
    <source>
        <strain evidence="44">Chelidonia</strain>
        <tissue evidence="44">Blood</tissue>
    </source>
</reference>
<evidence type="ECO:0000256" key="14">
    <source>
        <dbReference type="ARBA" id="ARBA00023004"/>
    </source>
</evidence>
<evidence type="ECO:0000256" key="28">
    <source>
        <dbReference type="ARBA" id="ARBA00048245"/>
    </source>
</evidence>
<evidence type="ECO:0000256" key="11">
    <source>
        <dbReference type="ARBA" id="ARBA00022848"/>
    </source>
</evidence>
<evidence type="ECO:0000256" key="41">
    <source>
        <dbReference type="PIRSR" id="PIRSR602403-1"/>
    </source>
</evidence>
<comment type="catalytic activity">
    <reaction evidence="25">
        <text>lanosterol + 3 reduced [NADPH--hemoprotein reductase] + 3 O2 = 4,4-dimethyl-5alpha-cholesta-8,14,24-trien-3beta-ol + formate + 3 oxidized [NADPH--hemoprotein reductase] + 4 H2O + 4 H(+)</text>
        <dbReference type="Rhea" id="RHEA:25286"/>
        <dbReference type="Rhea" id="RHEA-COMP:11964"/>
        <dbReference type="Rhea" id="RHEA-COMP:11965"/>
        <dbReference type="ChEBI" id="CHEBI:15377"/>
        <dbReference type="ChEBI" id="CHEBI:15378"/>
        <dbReference type="ChEBI" id="CHEBI:15379"/>
        <dbReference type="ChEBI" id="CHEBI:15740"/>
        <dbReference type="ChEBI" id="CHEBI:16521"/>
        <dbReference type="ChEBI" id="CHEBI:17813"/>
        <dbReference type="ChEBI" id="CHEBI:57618"/>
        <dbReference type="ChEBI" id="CHEBI:58210"/>
        <dbReference type="EC" id="1.14.14.154"/>
    </reaction>
    <physiologicalReaction direction="left-to-right" evidence="25">
        <dbReference type="Rhea" id="RHEA:25287"/>
    </physiologicalReaction>
</comment>
<evidence type="ECO:0000313" key="44">
    <source>
        <dbReference type="EMBL" id="RMC17119.1"/>
    </source>
</evidence>
<comment type="caution">
    <text evidence="44">The sequence shown here is derived from an EMBL/GenBank/DDBJ whole genome shotgun (WGS) entry which is preliminary data.</text>
</comment>
<evidence type="ECO:0000256" key="24">
    <source>
        <dbReference type="ARBA" id="ARBA00047587"/>
    </source>
</evidence>
<dbReference type="OrthoDB" id="6692864at2759"/>
<dbReference type="PROSITE" id="PS00086">
    <property type="entry name" value="CYTOCHROME_P450"/>
    <property type="match status" value="1"/>
</dbReference>
<keyword evidence="13 42" id="KW-0560">Oxidoreductase</keyword>
<comment type="catalytic activity">
    <reaction evidence="30">
        <text>32-hydroxy-24,25-dihydrolanosterol + reduced [NADPH--hemoprotein reductase] + O2 = 32-oxo-24,25-dihydrolanosterol + oxidized [NADPH--hemoprotein reductase] + 2 H2O + H(+)</text>
        <dbReference type="Rhea" id="RHEA:75087"/>
        <dbReference type="Rhea" id="RHEA-COMP:11964"/>
        <dbReference type="Rhea" id="RHEA-COMP:11965"/>
        <dbReference type="ChEBI" id="CHEBI:15377"/>
        <dbReference type="ChEBI" id="CHEBI:15378"/>
        <dbReference type="ChEBI" id="CHEBI:15379"/>
        <dbReference type="ChEBI" id="CHEBI:57618"/>
        <dbReference type="ChEBI" id="CHEBI:58210"/>
        <dbReference type="ChEBI" id="CHEBI:87057"/>
        <dbReference type="ChEBI" id="CHEBI:87060"/>
    </reaction>
    <physiologicalReaction direction="left-to-right" evidence="30">
        <dbReference type="Rhea" id="RHEA:75088"/>
    </physiologicalReaction>
</comment>
<dbReference type="Gene3D" id="1.10.630.10">
    <property type="entry name" value="Cytochrome P450"/>
    <property type="match status" value="1"/>
</dbReference>
<protein>
    <recommendedName>
        <fullName evidence="38">24-hydroxycholesterol 7-alpha-hydroxylase</fullName>
        <ecNumber evidence="21">1.14.14.154</ecNumber>
        <ecNumber evidence="37">1.14.14.26</ecNumber>
    </recommendedName>
    <alternativeName>
        <fullName evidence="40">Cytochrome P450 39A1</fullName>
    </alternativeName>
    <alternativeName>
        <fullName evidence="22">Lanosterol 14-alpha demethylase</fullName>
    </alternativeName>
    <alternativeName>
        <fullName evidence="39">Oxysterol 7-alpha-hydroxylase</fullName>
    </alternativeName>
</protein>
<dbReference type="GO" id="GO:0005789">
    <property type="term" value="C:endoplasmic reticulum membrane"/>
    <property type="evidence" value="ECO:0007669"/>
    <property type="project" value="UniProtKB-SubCell"/>
</dbReference>
<keyword evidence="12" id="KW-1133">Transmembrane helix</keyword>
<proteinExistence type="inferred from homology"/>
<evidence type="ECO:0000256" key="38">
    <source>
        <dbReference type="ARBA" id="ARBA00071791"/>
    </source>
</evidence>
<organism evidence="44 45">
    <name type="scientific">Hirundo rustica rustica</name>
    <dbReference type="NCBI Taxonomy" id="333673"/>
    <lineage>
        <taxon>Eukaryota</taxon>
        <taxon>Metazoa</taxon>
        <taxon>Chordata</taxon>
        <taxon>Craniata</taxon>
        <taxon>Vertebrata</taxon>
        <taxon>Euteleostomi</taxon>
        <taxon>Archelosauria</taxon>
        <taxon>Archosauria</taxon>
        <taxon>Dinosauria</taxon>
        <taxon>Saurischia</taxon>
        <taxon>Theropoda</taxon>
        <taxon>Coelurosauria</taxon>
        <taxon>Aves</taxon>
        <taxon>Neognathae</taxon>
        <taxon>Neoaves</taxon>
        <taxon>Telluraves</taxon>
        <taxon>Australaves</taxon>
        <taxon>Passeriformes</taxon>
        <taxon>Sylvioidea</taxon>
        <taxon>Hirundinidae</taxon>
        <taxon>Hirundo</taxon>
    </lineage>
</organism>
<dbReference type="Proteomes" id="UP000269221">
    <property type="component" value="Unassembled WGS sequence"/>
</dbReference>
<evidence type="ECO:0000256" key="12">
    <source>
        <dbReference type="ARBA" id="ARBA00022989"/>
    </source>
</evidence>
<dbReference type="GO" id="GO:0008396">
    <property type="term" value="F:oxysterol 7-alpha-hydroxylase activity"/>
    <property type="evidence" value="ECO:0007669"/>
    <property type="project" value="TreeGrafter"/>
</dbReference>
<comment type="function">
    <text evidence="36">A cytochrome P450 monooxygenase involved in neural cholesterol clearance through bile acid synthesis. Catalyzes 7-alpha hydroxylation of (24S)-hydroxycholesterol, a neural oxysterol that is metabolized to bile acids in the liver. Mechanistically, uses molecular oxygen inserting one oxygen atom into a substrate, and reducing the second into a water molecule, with two electrons provided by NADPH via cytochrome P450 reductase (CPR; NADPH-ferrihemoprotein reductase).</text>
</comment>
<keyword evidence="7 41" id="KW-0349">Heme</keyword>
<keyword evidence="11" id="KW-0492">Microsome</keyword>
<evidence type="ECO:0000256" key="37">
    <source>
        <dbReference type="ARBA" id="ARBA00066439"/>
    </source>
</evidence>
<evidence type="ECO:0000256" key="9">
    <source>
        <dbReference type="ARBA" id="ARBA00022723"/>
    </source>
</evidence>
<keyword evidence="45" id="KW-1185">Reference proteome</keyword>